<dbReference type="KEGG" id="mpp:MICPUCDRAFT_15442"/>
<dbReference type="PROSITE" id="PS50893">
    <property type="entry name" value="ABC_TRANSPORTER_2"/>
    <property type="match status" value="1"/>
</dbReference>
<sequence length="218" mass="23896">LRGATLRVPRGTLYMLLGPNGCGKSTLLRTLAGLSEPWSGRLRVTSPQAFVFQNPDHQVIMPSVGADVAFGLSIKRADLTAEEVMNRVRAALAAVNLKGDEWLDKQVATLSGGQKQRVAIAGVLVENPRVMLLDELTTFLDEADQMDVVKTVRGVVDGEKVTAVWVTHRLEELRYCDRAAYMDGGRVVFEGTGGEVREYVRKLQEAYKPVVRGRGGRS</sequence>
<dbReference type="InterPro" id="IPR003593">
    <property type="entry name" value="AAA+_ATPase"/>
</dbReference>
<dbReference type="GO" id="GO:0055085">
    <property type="term" value="P:transmembrane transport"/>
    <property type="evidence" value="ECO:0007669"/>
    <property type="project" value="InterPro"/>
</dbReference>
<dbReference type="GO" id="GO:0016020">
    <property type="term" value="C:membrane"/>
    <property type="evidence" value="ECO:0007669"/>
    <property type="project" value="InterPro"/>
</dbReference>
<dbReference type="PROSITE" id="PS00211">
    <property type="entry name" value="ABC_TRANSPORTER_1"/>
    <property type="match status" value="1"/>
</dbReference>
<dbReference type="InterPro" id="IPR027417">
    <property type="entry name" value="P-loop_NTPase"/>
</dbReference>
<feature type="domain" description="ABC transporter" evidence="4">
    <location>
        <begin position="1"/>
        <end position="209"/>
    </location>
</feature>
<dbReference type="SMART" id="SM00382">
    <property type="entry name" value="AAA"/>
    <property type="match status" value="1"/>
</dbReference>
<keyword evidence="3 5" id="KW-0067">ATP-binding</keyword>
<dbReference type="EMBL" id="GG663737">
    <property type="protein sequence ID" value="EEH58676.1"/>
    <property type="molecule type" value="Genomic_DNA"/>
</dbReference>
<dbReference type="InterPro" id="IPR050334">
    <property type="entry name" value="Molybdenum_import_ModC"/>
</dbReference>
<protein>
    <submittedName>
        <fullName evidence="5">ATP-binding cassette superfamily</fullName>
    </submittedName>
</protein>
<reference evidence="5 6" key="1">
    <citation type="journal article" date="2009" name="Science">
        <title>Green evolution and dynamic adaptations revealed by genomes of the marine picoeukaryotes Micromonas.</title>
        <authorList>
            <person name="Worden A.Z."/>
            <person name="Lee J.H."/>
            <person name="Mock T."/>
            <person name="Rouze P."/>
            <person name="Simmons M.P."/>
            <person name="Aerts A.L."/>
            <person name="Allen A.E."/>
            <person name="Cuvelier M.L."/>
            <person name="Derelle E."/>
            <person name="Everett M.V."/>
            <person name="Foulon E."/>
            <person name="Grimwood J."/>
            <person name="Gundlach H."/>
            <person name="Henrissat B."/>
            <person name="Napoli C."/>
            <person name="McDonald S.M."/>
            <person name="Parker M.S."/>
            <person name="Rombauts S."/>
            <person name="Salamov A."/>
            <person name="Von Dassow P."/>
            <person name="Badger J.H."/>
            <person name="Coutinho P.M."/>
            <person name="Demir E."/>
            <person name="Dubchak I."/>
            <person name="Gentemann C."/>
            <person name="Eikrem W."/>
            <person name="Gready J.E."/>
            <person name="John U."/>
            <person name="Lanier W."/>
            <person name="Lindquist E.A."/>
            <person name="Lucas S."/>
            <person name="Mayer K.F."/>
            <person name="Moreau H."/>
            <person name="Not F."/>
            <person name="Otillar R."/>
            <person name="Panaud O."/>
            <person name="Pangilinan J."/>
            <person name="Paulsen I."/>
            <person name="Piegu B."/>
            <person name="Poliakov A."/>
            <person name="Robbens S."/>
            <person name="Schmutz J."/>
            <person name="Toulza E."/>
            <person name="Wyss T."/>
            <person name="Zelensky A."/>
            <person name="Zhou K."/>
            <person name="Armbrust E.V."/>
            <person name="Bhattacharya D."/>
            <person name="Goodenough U.W."/>
            <person name="Van de Peer Y."/>
            <person name="Grigoriev I.V."/>
        </authorList>
    </citation>
    <scope>NUCLEOTIDE SEQUENCE [LARGE SCALE GENOMIC DNA]</scope>
    <source>
        <strain evidence="5 6">CCMP1545</strain>
    </source>
</reference>
<evidence type="ECO:0000256" key="2">
    <source>
        <dbReference type="ARBA" id="ARBA00022741"/>
    </source>
</evidence>
<dbReference type="OrthoDB" id="6500128at2759"/>
<dbReference type="AlphaFoldDB" id="C1MN30"/>
<dbReference type="GO" id="GO:0005524">
    <property type="term" value="F:ATP binding"/>
    <property type="evidence" value="ECO:0007669"/>
    <property type="project" value="UniProtKB-KW"/>
</dbReference>
<evidence type="ECO:0000313" key="5">
    <source>
        <dbReference type="EMBL" id="EEH58676.1"/>
    </source>
</evidence>
<evidence type="ECO:0000256" key="3">
    <source>
        <dbReference type="ARBA" id="ARBA00022840"/>
    </source>
</evidence>
<dbReference type="CDD" id="cd03225">
    <property type="entry name" value="ABC_cobalt_CbiO_domain1"/>
    <property type="match status" value="1"/>
</dbReference>
<dbReference type="Pfam" id="PF00005">
    <property type="entry name" value="ABC_tran"/>
    <property type="match status" value="1"/>
</dbReference>
<dbReference type="PANTHER" id="PTHR43514">
    <property type="entry name" value="ABC TRANSPORTER I FAMILY MEMBER 10"/>
    <property type="match status" value="1"/>
</dbReference>
<evidence type="ECO:0000313" key="6">
    <source>
        <dbReference type="Proteomes" id="UP000001876"/>
    </source>
</evidence>
<dbReference type="eggNOG" id="KOG0055">
    <property type="taxonomic scope" value="Eukaryota"/>
</dbReference>
<dbReference type="InterPro" id="IPR003439">
    <property type="entry name" value="ABC_transporter-like_ATP-bd"/>
</dbReference>
<dbReference type="RefSeq" id="XP_003057031.1">
    <property type="nucleotide sequence ID" value="XM_003056985.1"/>
</dbReference>
<name>C1MN30_MICPC</name>
<dbReference type="OMA" id="TALWITH"/>
<dbReference type="Proteomes" id="UP000001876">
    <property type="component" value="Unassembled WGS sequence"/>
</dbReference>
<proteinExistence type="predicted"/>
<dbReference type="Gene3D" id="3.40.50.300">
    <property type="entry name" value="P-loop containing nucleotide triphosphate hydrolases"/>
    <property type="match status" value="1"/>
</dbReference>
<evidence type="ECO:0000259" key="4">
    <source>
        <dbReference type="PROSITE" id="PS50893"/>
    </source>
</evidence>
<accession>C1MN30</accession>
<feature type="non-terminal residue" evidence="5">
    <location>
        <position position="1"/>
    </location>
</feature>
<dbReference type="STRING" id="564608.C1MN30"/>
<dbReference type="GO" id="GO:0009941">
    <property type="term" value="C:chloroplast envelope"/>
    <property type="evidence" value="ECO:0007669"/>
    <property type="project" value="TreeGrafter"/>
</dbReference>
<evidence type="ECO:0000256" key="1">
    <source>
        <dbReference type="ARBA" id="ARBA00022448"/>
    </source>
</evidence>
<dbReference type="PANTHER" id="PTHR43514:SF4">
    <property type="entry name" value="ABC TRANSPORTER I FAMILY MEMBER 10"/>
    <property type="match status" value="1"/>
</dbReference>
<gene>
    <name evidence="5" type="ORF">MICPUCDRAFT_15442</name>
</gene>
<dbReference type="GeneID" id="9682949"/>
<organism evidence="6">
    <name type="scientific">Micromonas pusilla (strain CCMP1545)</name>
    <name type="common">Picoplanktonic green alga</name>
    <dbReference type="NCBI Taxonomy" id="564608"/>
    <lineage>
        <taxon>Eukaryota</taxon>
        <taxon>Viridiplantae</taxon>
        <taxon>Chlorophyta</taxon>
        <taxon>Mamiellophyceae</taxon>
        <taxon>Mamiellales</taxon>
        <taxon>Mamiellaceae</taxon>
        <taxon>Micromonas</taxon>
    </lineage>
</organism>
<dbReference type="InterPro" id="IPR015856">
    <property type="entry name" value="ABC_transpr_CbiO/EcfA_su"/>
</dbReference>
<dbReference type="InterPro" id="IPR017871">
    <property type="entry name" value="ABC_transporter-like_CS"/>
</dbReference>
<keyword evidence="1" id="KW-0813">Transport</keyword>
<keyword evidence="2" id="KW-0547">Nucleotide-binding</keyword>
<keyword evidence="6" id="KW-1185">Reference proteome</keyword>
<dbReference type="SUPFAM" id="SSF52540">
    <property type="entry name" value="P-loop containing nucleoside triphosphate hydrolases"/>
    <property type="match status" value="1"/>
</dbReference>
<dbReference type="GO" id="GO:0016887">
    <property type="term" value="F:ATP hydrolysis activity"/>
    <property type="evidence" value="ECO:0007669"/>
    <property type="project" value="InterPro"/>
</dbReference>